<dbReference type="InterPro" id="IPR000742">
    <property type="entry name" value="EGF"/>
</dbReference>
<feature type="domain" description="EGF-like" evidence="3">
    <location>
        <begin position="93"/>
        <end position="134"/>
    </location>
</feature>
<accession>A0A0R3RSW8</accession>
<keyword evidence="1" id="KW-1015">Disulfide bond</keyword>
<keyword evidence="1" id="KW-0245">EGF-like domain</keyword>
<evidence type="ECO:0000256" key="2">
    <source>
        <dbReference type="SAM" id="Phobius"/>
    </source>
</evidence>
<comment type="caution">
    <text evidence="1">Lacks conserved residue(s) required for the propagation of feature annotation.</text>
</comment>
<keyword evidence="2" id="KW-1133">Transmembrane helix</keyword>
<evidence type="ECO:0000259" key="3">
    <source>
        <dbReference type="PROSITE" id="PS50026"/>
    </source>
</evidence>
<proteinExistence type="predicted"/>
<organism evidence="4 5">
    <name type="scientific">Elaeophora elaphi</name>
    <dbReference type="NCBI Taxonomy" id="1147741"/>
    <lineage>
        <taxon>Eukaryota</taxon>
        <taxon>Metazoa</taxon>
        <taxon>Ecdysozoa</taxon>
        <taxon>Nematoda</taxon>
        <taxon>Chromadorea</taxon>
        <taxon>Rhabditida</taxon>
        <taxon>Spirurina</taxon>
        <taxon>Spiruromorpha</taxon>
        <taxon>Filarioidea</taxon>
        <taxon>Onchocercidae</taxon>
        <taxon>Elaeophora</taxon>
    </lineage>
</organism>
<dbReference type="Proteomes" id="UP000050640">
    <property type="component" value="Unplaced"/>
</dbReference>
<protein>
    <submittedName>
        <fullName evidence="5">EGF-like domain-containing protein</fullName>
    </submittedName>
</protein>
<evidence type="ECO:0000313" key="4">
    <source>
        <dbReference type="Proteomes" id="UP000050640"/>
    </source>
</evidence>
<dbReference type="PROSITE" id="PS50026">
    <property type="entry name" value="EGF_3"/>
    <property type="match status" value="1"/>
</dbReference>
<feature type="transmembrane region" description="Helical" evidence="2">
    <location>
        <begin position="140"/>
        <end position="163"/>
    </location>
</feature>
<evidence type="ECO:0000313" key="5">
    <source>
        <dbReference type="WBParaSite" id="EEL_0000498801-mRNA-1"/>
    </source>
</evidence>
<feature type="disulfide bond" evidence="1">
    <location>
        <begin position="124"/>
        <end position="133"/>
    </location>
</feature>
<evidence type="ECO:0000256" key="1">
    <source>
        <dbReference type="PROSITE-ProRule" id="PRU00076"/>
    </source>
</evidence>
<sequence length="205" mass="23744">MNSSKNSSIGVLASTESHCKLLLWDKGIPNTVECDFNSSKWFVDGREIDTTNSTYRKIYGYVPNGGKLYVYHPIHNQIITCSNYFISYCYRINLKRCEPKTCQNNGRCKMADSKTPIERVTCICKHLSKGYKCSESYRSMAWVTVLLWLAVLFEIMMIIGAIYRNHKKSHSAITIIISYRNQKIYEGVIHRRFVDIIGEPKELFQ</sequence>
<keyword evidence="2" id="KW-0812">Transmembrane</keyword>
<dbReference type="AlphaFoldDB" id="A0A0R3RSW8"/>
<dbReference type="WBParaSite" id="EEL_0000498801-mRNA-1">
    <property type="protein sequence ID" value="EEL_0000498801-mRNA-1"/>
    <property type="gene ID" value="EEL_0000498801"/>
</dbReference>
<dbReference type="PROSITE" id="PS00022">
    <property type="entry name" value="EGF_1"/>
    <property type="match status" value="1"/>
</dbReference>
<name>A0A0R3RSW8_9BILA</name>
<reference evidence="5" key="1">
    <citation type="submission" date="2017-02" db="UniProtKB">
        <authorList>
            <consortium name="WormBaseParasite"/>
        </authorList>
    </citation>
    <scope>IDENTIFICATION</scope>
</reference>
<keyword evidence="4" id="KW-1185">Reference proteome</keyword>
<keyword evidence="2" id="KW-0472">Membrane</keyword>
<dbReference type="SUPFAM" id="SSF57196">
    <property type="entry name" value="EGF/Laminin"/>
    <property type="match status" value="1"/>
</dbReference>